<evidence type="ECO:0000259" key="3">
    <source>
        <dbReference type="Pfam" id="PF10646"/>
    </source>
</evidence>
<dbReference type="InterPro" id="IPR019606">
    <property type="entry name" value="GerMN"/>
</dbReference>
<evidence type="ECO:0000256" key="1">
    <source>
        <dbReference type="SAM" id="MobiDB-lite"/>
    </source>
</evidence>
<evidence type="ECO:0000313" key="5">
    <source>
        <dbReference type="Proteomes" id="UP000229335"/>
    </source>
</evidence>
<keyword evidence="2" id="KW-0472">Membrane</keyword>
<gene>
    <name evidence="4" type="ORF">COU00_01335</name>
</gene>
<protein>
    <recommendedName>
        <fullName evidence="3">GerMN domain-containing protein</fullName>
    </recommendedName>
</protein>
<feature type="domain" description="GerMN" evidence="3">
    <location>
        <begin position="133"/>
        <end position="251"/>
    </location>
</feature>
<feature type="transmembrane region" description="Helical" evidence="2">
    <location>
        <begin position="63"/>
        <end position="81"/>
    </location>
</feature>
<feature type="compositionally biased region" description="Polar residues" evidence="1">
    <location>
        <begin position="96"/>
        <end position="107"/>
    </location>
</feature>
<organism evidence="4 5">
    <name type="scientific">Candidatus Falkowbacteria bacterium CG10_big_fil_rev_8_21_14_0_10_43_11</name>
    <dbReference type="NCBI Taxonomy" id="1974568"/>
    <lineage>
        <taxon>Bacteria</taxon>
        <taxon>Candidatus Falkowiibacteriota</taxon>
    </lineage>
</organism>
<accession>A0A2M6WMI2</accession>
<keyword evidence="2" id="KW-0812">Transmembrane</keyword>
<dbReference type="Pfam" id="PF10646">
    <property type="entry name" value="Germane"/>
    <property type="match status" value="1"/>
</dbReference>
<evidence type="ECO:0000313" key="4">
    <source>
        <dbReference type="EMBL" id="PIT93985.1"/>
    </source>
</evidence>
<feature type="region of interest" description="Disordered" evidence="1">
    <location>
        <begin position="85"/>
        <end position="107"/>
    </location>
</feature>
<comment type="caution">
    <text evidence="4">The sequence shown here is derived from an EMBL/GenBank/DDBJ whole genome shotgun (WGS) entry which is preliminary data.</text>
</comment>
<proteinExistence type="predicted"/>
<keyword evidence="2" id="KW-1133">Transmembrane helix</keyword>
<dbReference type="AlphaFoldDB" id="A0A2M6WMI2"/>
<evidence type="ECO:0000256" key="2">
    <source>
        <dbReference type="SAM" id="Phobius"/>
    </source>
</evidence>
<sequence>MRFFIISKTFDIRPIISYTQARIIIFYIIMEQEPLIPGFSEPVQLNQEEQAAEVKPPQKSNKTGAILVIIVFLAVLGIIYFKPKQTPPSPEEAKQPASNLEITDTNNKTAKELKESDNTDILTAEEEKEGVYQVYFSKSGETDCSRVYPLERELKAGEEPISTALINLFFGPTAAERKAGYNSFFSKETDYILHSVKIRKGMAYVDIKDIRSIMPNASSSCGSAQLLAQIRETLYQFPEINDFRVAIDGDPAPFYEWLQIGCSDNLCDKAPFAN</sequence>
<reference evidence="5" key="1">
    <citation type="submission" date="2017-09" db="EMBL/GenBank/DDBJ databases">
        <title>Depth-based differentiation of microbial function through sediment-hosted aquifers and enrichment of novel symbionts in the deep terrestrial subsurface.</title>
        <authorList>
            <person name="Probst A.J."/>
            <person name="Ladd B."/>
            <person name="Jarett J.K."/>
            <person name="Geller-Mcgrath D.E."/>
            <person name="Sieber C.M.K."/>
            <person name="Emerson J.B."/>
            <person name="Anantharaman K."/>
            <person name="Thomas B.C."/>
            <person name="Malmstrom R."/>
            <person name="Stieglmeier M."/>
            <person name="Klingl A."/>
            <person name="Woyke T."/>
            <person name="Ryan C.M."/>
            <person name="Banfield J.F."/>
        </authorList>
    </citation>
    <scope>NUCLEOTIDE SEQUENCE [LARGE SCALE GENOMIC DNA]</scope>
</reference>
<dbReference type="Proteomes" id="UP000229335">
    <property type="component" value="Unassembled WGS sequence"/>
</dbReference>
<dbReference type="EMBL" id="PFAS01000018">
    <property type="protein sequence ID" value="PIT93985.1"/>
    <property type="molecule type" value="Genomic_DNA"/>
</dbReference>
<name>A0A2M6WMI2_9BACT</name>